<accession>G7E2J2</accession>
<keyword evidence="1 6" id="KW-0813">Transport</keyword>
<keyword evidence="3 6" id="KW-0931">ER-Golgi transport</keyword>
<dbReference type="Pfam" id="PF04099">
    <property type="entry name" value="Sybindin"/>
    <property type="match status" value="1"/>
</dbReference>
<dbReference type="AlphaFoldDB" id="G7E2J2"/>
<evidence type="ECO:0000256" key="2">
    <source>
        <dbReference type="ARBA" id="ARBA00022824"/>
    </source>
</evidence>
<dbReference type="CDD" id="cd14855">
    <property type="entry name" value="TRAPPC1_MUM2"/>
    <property type="match status" value="1"/>
</dbReference>
<dbReference type="STRING" id="764103.G7E2J2"/>
<evidence type="ECO:0000256" key="1">
    <source>
        <dbReference type="ARBA" id="ARBA00022448"/>
    </source>
</evidence>
<dbReference type="Gene3D" id="3.30.450.70">
    <property type="match status" value="1"/>
</dbReference>
<evidence type="ECO:0000256" key="5">
    <source>
        <dbReference type="ARBA" id="ARBA00038167"/>
    </source>
</evidence>
<dbReference type="EMBL" id="BABT02000110">
    <property type="protein sequence ID" value="GAA97052.1"/>
    <property type="molecule type" value="Genomic_DNA"/>
</dbReference>
<dbReference type="InterPro" id="IPR011012">
    <property type="entry name" value="Longin-like_dom_sf"/>
</dbReference>
<dbReference type="FunCoup" id="G7E2J2">
    <property type="interactions" value="115"/>
</dbReference>
<dbReference type="PANTHER" id="PTHR23249:SF16">
    <property type="entry name" value="TRAFFICKING PROTEIN PARTICLE COMPLEX SUBUNIT 1"/>
    <property type="match status" value="1"/>
</dbReference>
<evidence type="ECO:0000256" key="3">
    <source>
        <dbReference type="ARBA" id="ARBA00022892"/>
    </source>
</evidence>
<organism evidence="7 8">
    <name type="scientific">Mixia osmundae (strain CBS 9802 / IAM 14324 / JCM 22182 / KY 12970)</name>
    <dbReference type="NCBI Taxonomy" id="764103"/>
    <lineage>
        <taxon>Eukaryota</taxon>
        <taxon>Fungi</taxon>
        <taxon>Dikarya</taxon>
        <taxon>Basidiomycota</taxon>
        <taxon>Pucciniomycotina</taxon>
        <taxon>Mixiomycetes</taxon>
        <taxon>Mixiales</taxon>
        <taxon>Mixiaceae</taxon>
        <taxon>Mixia</taxon>
    </lineage>
</organism>
<keyword evidence="8" id="KW-1185">Reference proteome</keyword>
<keyword evidence="4 6" id="KW-0333">Golgi apparatus</keyword>
<dbReference type="PANTHER" id="PTHR23249">
    <property type="entry name" value="TRAFFICKING PROTEIN PARTICLE COMPLEX SUBUNIT"/>
    <property type="match status" value="1"/>
</dbReference>
<evidence type="ECO:0000313" key="7">
    <source>
        <dbReference type="EMBL" id="GAA97052.1"/>
    </source>
</evidence>
<gene>
    <name evidence="7" type="primary">Mo03727</name>
    <name evidence="7" type="ORF">E5Q_03727</name>
</gene>
<dbReference type="InParanoid" id="G7E2J2"/>
<dbReference type="OrthoDB" id="3364529at2759"/>
<dbReference type="Proteomes" id="UP000009131">
    <property type="component" value="Unassembled WGS sequence"/>
</dbReference>
<dbReference type="SMART" id="SM01399">
    <property type="entry name" value="Sybindin"/>
    <property type="match status" value="1"/>
</dbReference>
<comment type="subunit">
    <text evidence="6">Part of the multisubunit transport protein particle (TRAPP) complex.</text>
</comment>
<dbReference type="InterPro" id="IPR007233">
    <property type="entry name" value="TRAPPC"/>
</dbReference>
<dbReference type="GO" id="GO:0030008">
    <property type="term" value="C:TRAPP complex"/>
    <property type="evidence" value="ECO:0007669"/>
    <property type="project" value="UniProtKB-UniRule"/>
</dbReference>
<reference evidence="7 8" key="2">
    <citation type="journal article" date="2012" name="Open Biol.">
        <title>Characteristics of nucleosomes and linker DNA regions on the genome of the basidiomycete Mixia osmundae revealed by mono- and dinucleosome mapping.</title>
        <authorList>
            <person name="Nishida H."/>
            <person name="Kondo S."/>
            <person name="Matsumoto T."/>
            <person name="Suzuki Y."/>
            <person name="Yoshikawa H."/>
            <person name="Taylor T.D."/>
            <person name="Sugiyama J."/>
        </authorList>
    </citation>
    <scope>NUCLEOTIDE SEQUENCE [LARGE SCALE GENOMIC DNA]</scope>
    <source>
        <strain evidence="8">CBS 9802 / IAM 14324 / JCM 22182 / KY 12970</strain>
    </source>
</reference>
<dbReference type="eggNOG" id="KOG3368">
    <property type="taxonomic scope" value="Eukaryota"/>
</dbReference>
<reference evidence="7 8" key="1">
    <citation type="journal article" date="2011" name="J. Gen. Appl. Microbiol.">
        <title>Draft genome sequencing of the enigmatic basidiomycete Mixia osmundae.</title>
        <authorList>
            <person name="Nishida H."/>
            <person name="Nagatsuka Y."/>
            <person name="Sugiyama J."/>
        </authorList>
    </citation>
    <scope>NUCLEOTIDE SEQUENCE [LARGE SCALE GENOMIC DNA]</scope>
    <source>
        <strain evidence="8">CBS 9802 / IAM 14324 / JCM 22182 / KY 12970</strain>
    </source>
</reference>
<evidence type="ECO:0000256" key="4">
    <source>
        <dbReference type="ARBA" id="ARBA00023034"/>
    </source>
</evidence>
<dbReference type="GO" id="GO:0005794">
    <property type="term" value="C:Golgi apparatus"/>
    <property type="evidence" value="ECO:0007669"/>
    <property type="project" value="UniProtKB-SubCell"/>
</dbReference>
<comment type="similarity">
    <text evidence="5">Belongs to the TRAPP small subunits family. BET5 subfamily.</text>
</comment>
<dbReference type="OMA" id="GKLMYGM"/>
<dbReference type="GO" id="GO:0005783">
    <property type="term" value="C:endoplasmic reticulum"/>
    <property type="evidence" value="ECO:0007669"/>
    <property type="project" value="UniProtKB-SubCell"/>
</dbReference>
<dbReference type="HOGENOM" id="CLU_053380_4_0_1"/>
<evidence type="ECO:0000256" key="6">
    <source>
        <dbReference type="RuleBase" id="RU366065"/>
    </source>
</evidence>
<dbReference type="GO" id="GO:0006888">
    <property type="term" value="P:endoplasmic reticulum to Golgi vesicle-mediated transport"/>
    <property type="evidence" value="ECO:0007669"/>
    <property type="project" value="UniProtKB-UniRule"/>
</dbReference>
<keyword evidence="2 6" id="KW-0256">Endoplasmic reticulum</keyword>
<name>G7E2J2_MIXOS</name>
<dbReference type="SUPFAM" id="SSF64356">
    <property type="entry name" value="SNARE-like"/>
    <property type="match status" value="1"/>
</dbReference>
<evidence type="ECO:0000313" key="8">
    <source>
        <dbReference type="Proteomes" id="UP000009131"/>
    </source>
</evidence>
<protein>
    <recommendedName>
        <fullName evidence="6">Trafficking protein particle complex subunit</fullName>
    </recommendedName>
</protein>
<dbReference type="RefSeq" id="XP_014565487.1">
    <property type="nucleotide sequence ID" value="XM_014710001.1"/>
</dbReference>
<sequence>MTIYSLFIYDRHCECVYFHDFREKPTSYRPGASTLPGVCPAFDAPPLRAQDDSIVLDRASVASITAPVSRRDLPFDEEAKLVYGVVFSLRNMVKKLAGREEAFLSYSTSTYKLHFFETVTGYKFLLLSDLSAPGSLRHVLKQIYQGAFIEFVVRNPLIQMDSHQSGRGIDNVAFRRAVGQFIATIST</sequence>
<comment type="subcellular location">
    <subcellularLocation>
        <location evidence="6">Endoplasmic reticulum</location>
    </subcellularLocation>
    <subcellularLocation>
        <location evidence="6">Golgi apparatus</location>
        <location evidence="6">cis-Golgi network</location>
    </subcellularLocation>
</comment>
<comment type="caution">
    <text evidence="7">The sequence shown here is derived from an EMBL/GenBank/DDBJ whole genome shotgun (WGS) entry which is preliminary data.</text>
</comment>
<proteinExistence type="inferred from homology"/>